<keyword evidence="2" id="KW-1185">Reference proteome</keyword>
<dbReference type="STRING" id="1392247.A0A3N4KQF1"/>
<organism evidence="1 2">
    <name type="scientific">Morchella conica CCBAS932</name>
    <dbReference type="NCBI Taxonomy" id="1392247"/>
    <lineage>
        <taxon>Eukaryota</taxon>
        <taxon>Fungi</taxon>
        <taxon>Dikarya</taxon>
        <taxon>Ascomycota</taxon>
        <taxon>Pezizomycotina</taxon>
        <taxon>Pezizomycetes</taxon>
        <taxon>Pezizales</taxon>
        <taxon>Morchellaceae</taxon>
        <taxon>Morchella</taxon>
    </lineage>
</organism>
<sequence length="315" mass="35072">MSPAKFRPFKPTYSLSMGASPPDALGIESCSPNDLILLDRLYPSRISLRKRIIQTQPTEMILHSSPASIPAVAELYTFVLQKYLPVRFPTHFMLSPSGTLFTNTITHDTHPIAPPPHTNPSDPAPALKILATTIEEDLMVLLPDSKGLYSLAAFACCFPSGAAPEKRTGLTLDEIHHAPAPGDRLSASMNRLFTRLRPGLENAVRRFNWSITTDDRLFALSGNHMYSDDEDDEPEDETVDPRNCMLRVERQVLWKLPGSHAAVLTVKTYMYTLAEVKAEGLGEELARGVEGMGEEVGKYKKRCFWGKDVVEYLRS</sequence>
<dbReference type="Proteomes" id="UP000277580">
    <property type="component" value="Unassembled WGS sequence"/>
</dbReference>
<evidence type="ECO:0000313" key="1">
    <source>
        <dbReference type="EMBL" id="RPB11669.1"/>
    </source>
</evidence>
<dbReference type="InParanoid" id="A0A3N4KQF1"/>
<dbReference type="OrthoDB" id="5043642at2759"/>
<evidence type="ECO:0000313" key="2">
    <source>
        <dbReference type="Proteomes" id="UP000277580"/>
    </source>
</evidence>
<dbReference type="Pfam" id="PF11927">
    <property type="entry name" value="HODM_asu-like"/>
    <property type="match status" value="1"/>
</dbReference>
<dbReference type="EMBL" id="ML119134">
    <property type="protein sequence ID" value="RPB11669.1"/>
    <property type="molecule type" value="Genomic_DNA"/>
</dbReference>
<dbReference type="AlphaFoldDB" id="A0A3N4KQF1"/>
<proteinExistence type="predicted"/>
<accession>A0A3N4KQF1</accession>
<gene>
    <name evidence="1" type="ORF">P167DRAFT_553918</name>
</gene>
<dbReference type="InterPro" id="IPR021848">
    <property type="entry name" value="HODM_asu-like"/>
</dbReference>
<protein>
    <submittedName>
        <fullName evidence="1">Uncharacterized protein</fullName>
    </submittedName>
</protein>
<reference evidence="1 2" key="1">
    <citation type="journal article" date="2018" name="Nat. Ecol. Evol.">
        <title>Pezizomycetes genomes reveal the molecular basis of ectomycorrhizal truffle lifestyle.</title>
        <authorList>
            <person name="Murat C."/>
            <person name="Payen T."/>
            <person name="Noel B."/>
            <person name="Kuo A."/>
            <person name="Morin E."/>
            <person name="Chen J."/>
            <person name="Kohler A."/>
            <person name="Krizsan K."/>
            <person name="Balestrini R."/>
            <person name="Da Silva C."/>
            <person name="Montanini B."/>
            <person name="Hainaut M."/>
            <person name="Levati E."/>
            <person name="Barry K.W."/>
            <person name="Belfiori B."/>
            <person name="Cichocki N."/>
            <person name="Clum A."/>
            <person name="Dockter R.B."/>
            <person name="Fauchery L."/>
            <person name="Guy J."/>
            <person name="Iotti M."/>
            <person name="Le Tacon F."/>
            <person name="Lindquist E.A."/>
            <person name="Lipzen A."/>
            <person name="Malagnac F."/>
            <person name="Mello A."/>
            <person name="Molinier V."/>
            <person name="Miyauchi S."/>
            <person name="Poulain J."/>
            <person name="Riccioni C."/>
            <person name="Rubini A."/>
            <person name="Sitrit Y."/>
            <person name="Splivallo R."/>
            <person name="Traeger S."/>
            <person name="Wang M."/>
            <person name="Zifcakova L."/>
            <person name="Wipf D."/>
            <person name="Zambonelli A."/>
            <person name="Paolocci F."/>
            <person name="Nowrousian M."/>
            <person name="Ottonello S."/>
            <person name="Baldrian P."/>
            <person name="Spatafora J.W."/>
            <person name="Henrissat B."/>
            <person name="Nagy L.G."/>
            <person name="Aury J.M."/>
            <person name="Wincker P."/>
            <person name="Grigoriev I.V."/>
            <person name="Bonfante P."/>
            <person name="Martin F.M."/>
        </authorList>
    </citation>
    <scope>NUCLEOTIDE SEQUENCE [LARGE SCALE GENOMIC DNA]</scope>
    <source>
        <strain evidence="1 2">CCBAS932</strain>
    </source>
</reference>
<name>A0A3N4KQF1_9PEZI</name>